<name>A0A6B9Z9S3_9BACT</name>
<feature type="signal peptide" evidence="1">
    <location>
        <begin position="1"/>
        <end position="21"/>
    </location>
</feature>
<evidence type="ECO:0000313" key="3">
    <source>
        <dbReference type="Proteomes" id="UP000476411"/>
    </source>
</evidence>
<dbReference type="KEGG" id="chih:GWR21_04115"/>
<evidence type="ECO:0000313" key="2">
    <source>
        <dbReference type="EMBL" id="QHS58817.1"/>
    </source>
</evidence>
<organism evidence="2 3">
    <name type="scientific">Chitinophaga agri</name>
    <dbReference type="NCBI Taxonomy" id="2703787"/>
    <lineage>
        <taxon>Bacteria</taxon>
        <taxon>Pseudomonadati</taxon>
        <taxon>Bacteroidota</taxon>
        <taxon>Chitinophagia</taxon>
        <taxon>Chitinophagales</taxon>
        <taxon>Chitinophagaceae</taxon>
        <taxon>Chitinophaga</taxon>
    </lineage>
</organism>
<proteinExistence type="predicted"/>
<sequence length="269" mass="29837">MKMPASLILLLTTLLTLYHQATTGQQLSKPLLLKGVKHLPLPDSQHMVFTLLTFNDTAENIAVANLDVDMPIKMNVITTSLLGKGRIIAFGTGAYLRKDLLHDPNVHQFVDNMFTWAVNGRKRPKMGIFTHADSVFLQLAHQRQISTYSVRNSAIEKSTDIIYLETDIRDTDALSALETFVRSGGTLIQVSPYEQVSYKLLASPGSPVQDPGINKLLAKAGIYDVNMAFYGSANNKDLIIDSLPDYLRHGQNWPWIRSSLLCPPIASDS</sequence>
<protein>
    <submittedName>
        <fullName evidence="2">Uncharacterized protein</fullName>
    </submittedName>
</protein>
<gene>
    <name evidence="2" type="ORF">GWR21_04115</name>
</gene>
<dbReference type="AlphaFoldDB" id="A0A6B9Z9S3"/>
<reference evidence="2 3" key="1">
    <citation type="submission" date="2020-01" db="EMBL/GenBank/DDBJ databases">
        <title>Complete genome sequence of Chitinophaga sp. H33E-04 isolated from quinoa roots.</title>
        <authorList>
            <person name="Weon H.-Y."/>
            <person name="Lee S.A."/>
        </authorList>
    </citation>
    <scope>NUCLEOTIDE SEQUENCE [LARGE SCALE GENOMIC DNA]</scope>
    <source>
        <strain evidence="2 3">H33E-04</strain>
    </source>
</reference>
<keyword evidence="3" id="KW-1185">Reference proteome</keyword>
<evidence type="ECO:0000256" key="1">
    <source>
        <dbReference type="SAM" id="SignalP"/>
    </source>
</evidence>
<dbReference type="EMBL" id="CP048113">
    <property type="protein sequence ID" value="QHS58817.1"/>
    <property type="molecule type" value="Genomic_DNA"/>
</dbReference>
<accession>A0A6B9Z9S3</accession>
<feature type="chain" id="PRO_5025476339" evidence="1">
    <location>
        <begin position="22"/>
        <end position="269"/>
    </location>
</feature>
<keyword evidence="1" id="KW-0732">Signal</keyword>
<dbReference type="RefSeq" id="WP_162330520.1">
    <property type="nucleotide sequence ID" value="NZ_CP048113.1"/>
</dbReference>
<dbReference type="Proteomes" id="UP000476411">
    <property type="component" value="Chromosome"/>
</dbReference>